<evidence type="ECO:0000313" key="1">
    <source>
        <dbReference type="EMBL" id="AXI10259.1"/>
    </source>
</evidence>
<gene>
    <name evidence="1" type="ORF">CUC15_15550</name>
</gene>
<reference evidence="2" key="1">
    <citation type="submission" date="2017-11" db="EMBL/GenBank/DDBJ databases">
        <authorList>
            <person name="Zhu W."/>
        </authorList>
    </citation>
    <scope>NUCLEOTIDE SEQUENCE [LARGE SCALE GENOMIC DNA]</scope>
    <source>
        <strain evidence="2">160</strain>
    </source>
</reference>
<dbReference type="KEGG" id="ocn:CUC15_15550"/>
<accession>A0A345PJS9</accession>
<name>A0A345PJS9_9BACI</name>
<keyword evidence="2" id="KW-1185">Reference proteome</keyword>
<sequence length="86" mass="9497">MKGILDRFEGDKAIILIEEISDEFIIPKAELPSGSKQQTVFHLEKSNDSYKILAIDESAANAAAQKSAILMDKLRAKSSGSKFNRK</sequence>
<dbReference type="Proteomes" id="UP000253908">
    <property type="component" value="Chromosome"/>
</dbReference>
<dbReference type="InterPro" id="IPR021377">
    <property type="entry name" value="DUF3006"/>
</dbReference>
<proteinExistence type="predicted"/>
<dbReference type="Pfam" id="PF11213">
    <property type="entry name" value="DUF3006"/>
    <property type="match status" value="1"/>
</dbReference>
<dbReference type="AlphaFoldDB" id="A0A345PJS9"/>
<evidence type="ECO:0000313" key="2">
    <source>
        <dbReference type="Proteomes" id="UP000253908"/>
    </source>
</evidence>
<protein>
    <submittedName>
        <fullName evidence="1">DUF3006 domain-containing protein</fullName>
    </submittedName>
</protein>
<dbReference type="OrthoDB" id="164847at2"/>
<organism evidence="1 2">
    <name type="scientific">Oceanobacillus zhaokaii</name>
    <dbReference type="NCBI Taxonomy" id="2052660"/>
    <lineage>
        <taxon>Bacteria</taxon>
        <taxon>Bacillati</taxon>
        <taxon>Bacillota</taxon>
        <taxon>Bacilli</taxon>
        <taxon>Bacillales</taxon>
        <taxon>Bacillaceae</taxon>
        <taxon>Oceanobacillus</taxon>
    </lineage>
</organism>
<dbReference type="EMBL" id="CP024848">
    <property type="protein sequence ID" value="AXI10259.1"/>
    <property type="molecule type" value="Genomic_DNA"/>
</dbReference>
<dbReference type="RefSeq" id="WP_114917546.1">
    <property type="nucleotide sequence ID" value="NZ_CP024848.1"/>
</dbReference>